<keyword evidence="2" id="KW-0503">Monooxygenase</keyword>
<evidence type="ECO:0000313" key="2">
    <source>
        <dbReference type="EMBL" id="WKD49756.1"/>
    </source>
</evidence>
<proteinExistence type="predicted"/>
<organism evidence="2 3">
    <name type="scientific">Microbulbifer spongiae</name>
    <dbReference type="NCBI Taxonomy" id="2944933"/>
    <lineage>
        <taxon>Bacteria</taxon>
        <taxon>Pseudomonadati</taxon>
        <taxon>Pseudomonadota</taxon>
        <taxon>Gammaproteobacteria</taxon>
        <taxon>Cellvibrionales</taxon>
        <taxon>Microbulbiferaceae</taxon>
        <taxon>Microbulbifer</taxon>
    </lineage>
</organism>
<protein>
    <submittedName>
        <fullName evidence="2">Antibiotic biosynthesis monooxygenase</fullName>
    </submittedName>
</protein>
<dbReference type="Proteomes" id="UP001321520">
    <property type="component" value="Chromosome"/>
</dbReference>
<name>A0ABY9ECR4_9GAMM</name>
<dbReference type="InterPro" id="IPR007138">
    <property type="entry name" value="ABM_dom"/>
</dbReference>
<keyword evidence="3" id="KW-1185">Reference proteome</keyword>
<evidence type="ECO:0000313" key="3">
    <source>
        <dbReference type="Proteomes" id="UP001321520"/>
    </source>
</evidence>
<keyword evidence="2" id="KW-0560">Oxidoreductase</keyword>
<feature type="domain" description="ABM" evidence="1">
    <location>
        <begin position="1"/>
        <end position="65"/>
    </location>
</feature>
<dbReference type="GO" id="GO:0004497">
    <property type="term" value="F:monooxygenase activity"/>
    <property type="evidence" value="ECO:0007669"/>
    <property type="project" value="UniProtKB-KW"/>
</dbReference>
<evidence type="ECO:0000259" key="1">
    <source>
        <dbReference type="Pfam" id="PF03992"/>
    </source>
</evidence>
<dbReference type="Gene3D" id="3.30.70.100">
    <property type="match status" value="1"/>
</dbReference>
<sequence length="107" mass="12181">MMKYIFEIRIKQGFSAEEYAEAWVRASTLIQQSPGAMGTELHQNISDPNRLIAIACWRSKEDRDAMQAQHLAEIDTIIHSVAPFVEIRSLGEFEDPQWTVNIESDAS</sequence>
<gene>
    <name evidence="2" type="ORF">M8T91_17990</name>
</gene>
<dbReference type="EMBL" id="CP098023">
    <property type="protein sequence ID" value="WKD49756.1"/>
    <property type="molecule type" value="Genomic_DNA"/>
</dbReference>
<dbReference type="RefSeq" id="WP_301415606.1">
    <property type="nucleotide sequence ID" value="NZ_CP098023.1"/>
</dbReference>
<reference evidence="2 3" key="1">
    <citation type="submission" date="2022-05" db="EMBL/GenBank/DDBJ databases">
        <title>Microbulbifer sp. nov., isolated from sponge.</title>
        <authorList>
            <person name="Gao L."/>
        </authorList>
    </citation>
    <scope>NUCLEOTIDE SEQUENCE [LARGE SCALE GENOMIC DNA]</scope>
    <source>
        <strain evidence="2 3">MI-G</strain>
    </source>
</reference>
<accession>A0ABY9ECR4</accession>
<dbReference type="Pfam" id="PF03992">
    <property type="entry name" value="ABM"/>
    <property type="match status" value="1"/>
</dbReference>
<dbReference type="InterPro" id="IPR011008">
    <property type="entry name" value="Dimeric_a/b-barrel"/>
</dbReference>
<dbReference type="SUPFAM" id="SSF54909">
    <property type="entry name" value="Dimeric alpha+beta barrel"/>
    <property type="match status" value="1"/>
</dbReference>